<dbReference type="OrthoDB" id="445896at2759"/>
<dbReference type="Pfam" id="PF12796">
    <property type="entry name" value="Ank_2"/>
    <property type="match status" value="2"/>
</dbReference>
<feature type="compositionally biased region" description="Polar residues" evidence="4">
    <location>
        <begin position="566"/>
        <end position="577"/>
    </location>
</feature>
<evidence type="ECO:0000256" key="4">
    <source>
        <dbReference type="SAM" id="MobiDB-lite"/>
    </source>
</evidence>
<feature type="repeat" description="ANK" evidence="2">
    <location>
        <begin position="435"/>
        <end position="467"/>
    </location>
</feature>
<dbReference type="InterPro" id="IPR051569">
    <property type="entry name" value="SHANK"/>
</dbReference>
<sequence>MLGNHSMHFYPDDKDGEEDEEEEEEDEEEDEDEDEEEQHEQQLLLLARDGRMKRDAGGHDKENRGPDGPEDFEADIRQTWEGKGGEPGKPAAIVVGRQRMDRPARPGNPGTRGLLPYTSNQAPPHPHAASKQLQHSTGLLPANQQPRHALLTNAMQKRRAQMERSMTTVAPLEDTHLTMMVFRIGIPDIKQTRCLQFDPDSTVWGAKQQIICSLSESLWDVYNYGLFQPAGDGRDAKFLEEERTLRDYPQSFEKGVPYLEFRYKTRVYKQTNLDEKLLTKLSTKASLKKFLEYIQAGALEKIAKVLEKGLDSNYQDPDTGETPLSVAVQSALAVEGVVRVLVHGGAHLDFRTRDGLTAVHKAVHSQNHGGLMALLSLGASPNYRDRSGLTPLYHSVLTGGDTTCCETLLYYRARMGARDENGWDETHQPRDEEEYGMEEIHKACQNGLAQHLEHLLFYGADTSSQNASGNTALHICALYNKENCVRVLLYRGANKEAKNKHAQTPFQVAVMSGNFELGEIIKNHRDSDIVPFLESPKYVPKRRESARTLPLPLPPLHASQPLLRANSDSVAQPSQRRASVGMRSSSSPRARTRSPSRGRGGQSDTEERHRQPRGRQGPVSAEGQVRRMYSAVPGRVYVATRGHASSGDRELTINKGDKVKVLSVGEGGYWEGTVKGRTGWFPSDCVEEVALPNKDNRAETRSEKAKRKLFRNVTVGAYDGIDGPR</sequence>
<feature type="repeat" description="ANK" evidence="2">
    <location>
        <begin position="354"/>
        <end position="386"/>
    </location>
</feature>
<dbReference type="PANTHER" id="PTHR24135">
    <property type="entry name" value="SH3 AND MULTIPLE ANKYRIN REPEAT DOMAINS PROTEIN"/>
    <property type="match status" value="1"/>
</dbReference>
<evidence type="ECO:0000313" key="7">
    <source>
        <dbReference type="Proteomes" id="UP001148018"/>
    </source>
</evidence>
<dbReference type="InterPro" id="IPR002110">
    <property type="entry name" value="Ankyrin_rpt"/>
</dbReference>
<feature type="repeat" description="ANK" evidence="2">
    <location>
        <begin position="468"/>
        <end position="500"/>
    </location>
</feature>
<dbReference type="GO" id="GO:0035255">
    <property type="term" value="F:ionotropic glutamate receptor binding"/>
    <property type="evidence" value="ECO:0007669"/>
    <property type="project" value="TreeGrafter"/>
</dbReference>
<comment type="caution">
    <text evidence="6">The sequence shown here is derived from an EMBL/GenBank/DDBJ whole genome shotgun (WGS) entry which is preliminary data.</text>
</comment>
<dbReference type="InterPro" id="IPR032425">
    <property type="entry name" value="FERM_f0"/>
</dbReference>
<dbReference type="GO" id="GO:0030160">
    <property type="term" value="F:synaptic receptor adaptor activity"/>
    <property type="evidence" value="ECO:0007669"/>
    <property type="project" value="TreeGrafter"/>
</dbReference>
<dbReference type="Gene3D" id="2.30.30.40">
    <property type="entry name" value="SH3 Domains"/>
    <property type="match status" value="1"/>
</dbReference>
<feature type="region of interest" description="Disordered" evidence="4">
    <location>
        <begin position="1"/>
        <end position="73"/>
    </location>
</feature>
<feature type="compositionally biased region" description="Acidic residues" evidence="4">
    <location>
        <begin position="14"/>
        <end position="38"/>
    </location>
</feature>
<evidence type="ECO:0000256" key="1">
    <source>
        <dbReference type="ARBA" id="ARBA00022443"/>
    </source>
</evidence>
<dbReference type="SMART" id="SM00248">
    <property type="entry name" value="ANK"/>
    <property type="match status" value="6"/>
</dbReference>
<keyword evidence="7" id="KW-1185">Reference proteome</keyword>
<dbReference type="SUPFAM" id="SSF48403">
    <property type="entry name" value="Ankyrin repeat"/>
    <property type="match status" value="1"/>
</dbReference>
<reference evidence="6" key="1">
    <citation type="submission" date="2022-07" db="EMBL/GenBank/DDBJ databases">
        <title>Chromosome-level genome of Muraenolepis orangiensis.</title>
        <authorList>
            <person name="Kim J."/>
        </authorList>
    </citation>
    <scope>NUCLEOTIDE SEQUENCE</scope>
    <source>
        <strain evidence="6">KU_S4_2022</strain>
        <tissue evidence="6">Muscle</tissue>
    </source>
</reference>
<dbReference type="Proteomes" id="UP001148018">
    <property type="component" value="Unassembled WGS sequence"/>
</dbReference>
<dbReference type="FunFam" id="3.10.20.90:FF:000029">
    <property type="entry name" value="SH3 and multiple ankyrin repeat domains protein 1"/>
    <property type="match status" value="1"/>
</dbReference>
<dbReference type="SUPFAM" id="SSF50044">
    <property type="entry name" value="SH3-domain"/>
    <property type="match status" value="1"/>
</dbReference>
<name>A0A9Q0EID5_9TELE</name>
<feature type="compositionally biased region" description="Basic and acidic residues" evidence="4">
    <location>
        <begin position="48"/>
        <end position="67"/>
    </location>
</feature>
<feature type="region of interest" description="Disordered" evidence="4">
    <location>
        <begin position="98"/>
        <end position="134"/>
    </location>
</feature>
<evidence type="ECO:0000259" key="5">
    <source>
        <dbReference type="PROSITE" id="PS50002"/>
    </source>
</evidence>
<dbReference type="EMBL" id="JANIIK010000040">
    <property type="protein sequence ID" value="KAJ3608452.1"/>
    <property type="molecule type" value="Genomic_DNA"/>
</dbReference>
<evidence type="ECO:0000256" key="2">
    <source>
        <dbReference type="PROSITE-ProRule" id="PRU00023"/>
    </source>
</evidence>
<dbReference type="Gene3D" id="1.25.40.20">
    <property type="entry name" value="Ankyrin repeat-containing domain"/>
    <property type="match status" value="2"/>
</dbReference>
<accession>A0A9Q0EID5</accession>
<dbReference type="InterPro" id="IPR036770">
    <property type="entry name" value="Ankyrin_rpt-contain_sf"/>
</dbReference>
<dbReference type="GO" id="GO:0014069">
    <property type="term" value="C:postsynaptic density"/>
    <property type="evidence" value="ECO:0007669"/>
    <property type="project" value="TreeGrafter"/>
</dbReference>
<dbReference type="Pfam" id="PF16511">
    <property type="entry name" value="FERM_f0"/>
    <property type="match status" value="1"/>
</dbReference>
<dbReference type="GO" id="GO:0045211">
    <property type="term" value="C:postsynaptic membrane"/>
    <property type="evidence" value="ECO:0007669"/>
    <property type="project" value="TreeGrafter"/>
</dbReference>
<feature type="repeat" description="ANK" evidence="2">
    <location>
        <begin position="319"/>
        <end position="353"/>
    </location>
</feature>
<keyword evidence="2" id="KW-0040">ANK repeat</keyword>
<dbReference type="InterPro" id="IPR036028">
    <property type="entry name" value="SH3-like_dom_sf"/>
</dbReference>
<dbReference type="PROSITE" id="PS50002">
    <property type="entry name" value="SH3"/>
    <property type="match status" value="1"/>
</dbReference>
<protein>
    <recommendedName>
        <fullName evidence="5">SH3 domain-containing protein</fullName>
    </recommendedName>
</protein>
<dbReference type="GO" id="GO:0043197">
    <property type="term" value="C:dendritic spine"/>
    <property type="evidence" value="ECO:0007669"/>
    <property type="project" value="TreeGrafter"/>
</dbReference>
<evidence type="ECO:0000313" key="6">
    <source>
        <dbReference type="EMBL" id="KAJ3608452.1"/>
    </source>
</evidence>
<gene>
    <name evidence="6" type="ORF">NHX12_025499</name>
</gene>
<proteinExistence type="predicted"/>
<feature type="region of interest" description="Disordered" evidence="4">
    <location>
        <begin position="566"/>
        <end position="628"/>
    </location>
</feature>
<dbReference type="PROSITE" id="PS50088">
    <property type="entry name" value="ANK_REPEAT"/>
    <property type="match status" value="4"/>
</dbReference>
<dbReference type="AlphaFoldDB" id="A0A9Q0EID5"/>
<dbReference type="Gene3D" id="3.10.20.90">
    <property type="entry name" value="Phosphatidylinositol 3-kinase Catalytic Subunit, Chain A, domain 1"/>
    <property type="match status" value="1"/>
</dbReference>
<evidence type="ECO:0000256" key="3">
    <source>
        <dbReference type="PROSITE-ProRule" id="PRU00192"/>
    </source>
</evidence>
<dbReference type="PANTHER" id="PTHR24135:SF3">
    <property type="entry name" value="SH3 AND MULTIPLE ANKYRIN REPEAT DOMAINS PROTEIN 1"/>
    <property type="match status" value="1"/>
</dbReference>
<feature type="domain" description="SH3" evidence="5">
    <location>
        <begin position="632"/>
        <end position="691"/>
    </location>
</feature>
<organism evidence="6 7">
    <name type="scientific">Muraenolepis orangiensis</name>
    <name type="common">Patagonian moray cod</name>
    <dbReference type="NCBI Taxonomy" id="630683"/>
    <lineage>
        <taxon>Eukaryota</taxon>
        <taxon>Metazoa</taxon>
        <taxon>Chordata</taxon>
        <taxon>Craniata</taxon>
        <taxon>Vertebrata</taxon>
        <taxon>Euteleostomi</taxon>
        <taxon>Actinopterygii</taxon>
        <taxon>Neopterygii</taxon>
        <taxon>Teleostei</taxon>
        <taxon>Neoteleostei</taxon>
        <taxon>Acanthomorphata</taxon>
        <taxon>Zeiogadaria</taxon>
        <taxon>Gadariae</taxon>
        <taxon>Gadiformes</taxon>
        <taxon>Muraenolepidoidei</taxon>
        <taxon>Muraenolepididae</taxon>
        <taxon>Muraenolepis</taxon>
    </lineage>
</organism>
<dbReference type="Pfam" id="PF07653">
    <property type="entry name" value="SH3_2"/>
    <property type="match status" value="1"/>
</dbReference>
<dbReference type="PROSITE" id="PS50297">
    <property type="entry name" value="ANK_REP_REGION"/>
    <property type="match status" value="1"/>
</dbReference>
<dbReference type="SMART" id="SM00326">
    <property type="entry name" value="SH3"/>
    <property type="match status" value="1"/>
</dbReference>
<keyword evidence="1 3" id="KW-0728">SH3 domain</keyword>
<dbReference type="InterPro" id="IPR001452">
    <property type="entry name" value="SH3_domain"/>
</dbReference>
<dbReference type="FunFam" id="2.30.30.40:FF:000025">
    <property type="entry name" value="SH3 and multiple ankyrin repeat domains protein 2"/>
    <property type="match status" value="1"/>
</dbReference>